<name>A0ACC1IRA0_9FUNG</name>
<sequence length="167" mass="18950">MDNAMLLQSSVLHLWAFAIVPANWVLNCLPKHALGMSTQLENLDSDSNIDNMHSFGCLVWSEYPPELRSKFDEHAQKCVYLGSKDGKALLYHMDAGHVLHTSRVKFVYAEFTFYNESTPSVPFYFHESDMADMPTMHGPICIADLFDEDNDLHLVQLQEKDNVGIPS</sequence>
<evidence type="ECO:0000313" key="1">
    <source>
        <dbReference type="EMBL" id="KAJ1899354.1"/>
    </source>
</evidence>
<gene>
    <name evidence="1" type="ORF">LPJ66_002160</name>
</gene>
<dbReference type="Proteomes" id="UP001150581">
    <property type="component" value="Unassembled WGS sequence"/>
</dbReference>
<protein>
    <submittedName>
        <fullName evidence="1">Uncharacterized protein</fullName>
    </submittedName>
</protein>
<organism evidence="1 2">
    <name type="scientific">Kickxella alabastrina</name>
    <dbReference type="NCBI Taxonomy" id="61397"/>
    <lineage>
        <taxon>Eukaryota</taxon>
        <taxon>Fungi</taxon>
        <taxon>Fungi incertae sedis</taxon>
        <taxon>Zoopagomycota</taxon>
        <taxon>Kickxellomycotina</taxon>
        <taxon>Kickxellomycetes</taxon>
        <taxon>Kickxellales</taxon>
        <taxon>Kickxellaceae</taxon>
        <taxon>Kickxella</taxon>
    </lineage>
</organism>
<comment type="caution">
    <text evidence="1">The sequence shown here is derived from an EMBL/GenBank/DDBJ whole genome shotgun (WGS) entry which is preliminary data.</text>
</comment>
<evidence type="ECO:0000313" key="2">
    <source>
        <dbReference type="Proteomes" id="UP001150581"/>
    </source>
</evidence>
<dbReference type="EMBL" id="JANBPG010000159">
    <property type="protein sequence ID" value="KAJ1899354.1"/>
    <property type="molecule type" value="Genomic_DNA"/>
</dbReference>
<keyword evidence="2" id="KW-1185">Reference proteome</keyword>
<reference evidence="1" key="1">
    <citation type="submission" date="2022-07" db="EMBL/GenBank/DDBJ databases">
        <title>Phylogenomic reconstructions and comparative analyses of Kickxellomycotina fungi.</title>
        <authorList>
            <person name="Reynolds N.K."/>
            <person name="Stajich J.E."/>
            <person name="Barry K."/>
            <person name="Grigoriev I.V."/>
            <person name="Crous P."/>
            <person name="Smith M.E."/>
        </authorList>
    </citation>
    <scope>NUCLEOTIDE SEQUENCE</scope>
    <source>
        <strain evidence="1">Benny 63K</strain>
    </source>
</reference>
<proteinExistence type="predicted"/>
<accession>A0ACC1IRA0</accession>